<gene>
    <name evidence="6" type="ORF">LKD40_10585</name>
</gene>
<evidence type="ECO:0000256" key="4">
    <source>
        <dbReference type="ARBA" id="ARBA00047942"/>
    </source>
</evidence>
<keyword evidence="3" id="KW-0808">Transferase</keyword>
<feature type="domain" description="MmeI-like target recognition" evidence="5">
    <location>
        <begin position="55"/>
        <end position="258"/>
    </location>
</feature>
<dbReference type="EMBL" id="JAJEQQ010000015">
    <property type="protein sequence ID" value="MCC2228243.1"/>
    <property type="molecule type" value="Genomic_DNA"/>
</dbReference>
<dbReference type="GO" id="GO:0009007">
    <property type="term" value="F:site-specific DNA-methyltransferase (adenine-specific) activity"/>
    <property type="evidence" value="ECO:0007669"/>
    <property type="project" value="UniProtKB-EC"/>
</dbReference>
<evidence type="ECO:0000313" key="6">
    <source>
        <dbReference type="EMBL" id="MCC2228243.1"/>
    </source>
</evidence>
<keyword evidence="7" id="KW-1185">Reference proteome</keyword>
<dbReference type="RefSeq" id="WP_349058522.1">
    <property type="nucleotide sequence ID" value="NZ_JBBNHJ010000101.1"/>
</dbReference>
<keyword evidence="2" id="KW-0489">Methyltransferase</keyword>
<sequence>MVYQTFKWSSESSTQAAVHCVIVGFAQFNREEKRLFSTEMTSKIVSNISPYLVEGSDTFVIAMKESLDGMPKMNFGNQPRDGGYFVIKEEEYQEIMEKEPELKKWIHPYIGADEFIKGKKRWCLWLKHASPKEIMASKILSEKVEKVRQFRLSSKAKTTNGYAKVPQLFAQITQPDDVDFLIIPSVSSERRRYVPIGFATQDIISSNAVQIVPNATLYHFGVLTSNVHMAWMRAVCGRLKSDYRYSKEIVYNTFPWPKPTEEQKIKIEQTAQMILNAREQYSDCSLADMYMKLQ</sequence>
<dbReference type="AlphaFoldDB" id="A0AAW4W414"/>
<dbReference type="Proteomes" id="UP001198612">
    <property type="component" value="Unassembled WGS sequence"/>
</dbReference>
<dbReference type="InterPro" id="IPR050953">
    <property type="entry name" value="N4_N6_ade-DNA_methylase"/>
</dbReference>
<dbReference type="InterPro" id="IPR046820">
    <property type="entry name" value="MmeI_TRD"/>
</dbReference>
<evidence type="ECO:0000313" key="7">
    <source>
        <dbReference type="Proteomes" id="UP001198612"/>
    </source>
</evidence>
<proteinExistence type="predicted"/>
<reference evidence="6 7" key="1">
    <citation type="submission" date="2021-10" db="EMBL/GenBank/DDBJ databases">
        <title>Anaerobic single-cell dispensing facilitates the cultivation of human gut bacteria.</title>
        <authorList>
            <person name="Afrizal A."/>
        </authorList>
    </citation>
    <scope>NUCLEOTIDE SEQUENCE [LARGE SCALE GENOMIC DNA]</scope>
    <source>
        <strain evidence="6 7">CLA-AA-H217</strain>
    </source>
</reference>
<protein>
    <recommendedName>
        <fullName evidence="1">site-specific DNA-methyltransferase (adenine-specific)</fullName>
        <ecNumber evidence="1">2.1.1.72</ecNumber>
    </recommendedName>
</protein>
<accession>A0AAW4W414</accession>
<comment type="catalytic activity">
    <reaction evidence="4">
        <text>a 2'-deoxyadenosine in DNA + S-adenosyl-L-methionine = an N(6)-methyl-2'-deoxyadenosine in DNA + S-adenosyl-L-homocysteine + H(+)</text>
        <dbReference type="Rhea" id="RHEA:15197"/>
        <dbReference type="Rhea" id="RHEA-COMP:12418"/>
        <dbReference type="Rhea" id="RHEA-COMP:12419"/>
        <dbReference type="ChEBI" id="CHEBI:15378"/>
        <dbReference type="ChEBI" id="CHEBI:57856"/>
        <dbReference type="ChEBI" id="CHEBI:59789"/>
        <dbReference type="ChEBI" id="CHEBI:90615"/>
        <dbReference type="ChEBI" id="CHEBI:90616"/>
        <dbReference type="EC" id="2.1.1.72"/>
    </reaction>
</comment>
<dbReference type="PANTHER" id="PTHR33841">
    <property type="entry name" value="DNA METHYLTRANSFERASE YEEA-RELATED"/>
    <property type="match status" value="1"/>
</dbReference>
<evidence type="ECO:0000259" key="5">
    <source>
        <dbReference type="Pfam" id="PF20466"/>
    </source>
</evidence>
<evidence type="ECO:0000256" key="3">
    <source>
        <dbReference type="ARBA" id="ARBA00022679"/>
    </source>
</evidence>
<dbReference type="PANTHER" id="PTHR33841:SF1">
    <property type="entry name" value="DNA METHYLTRANSFERASE A"/>
    <property type="match status" value="1"/>
</dbReference>
<dbReference type="GO" id="GO:0032259">
    <property type="term" value="P:methylation"/>
    <property type="evidence" value="ECO:0007669"/>
    <property type="project" value="UniProtKB-KW"/>
</dbReference>
<evidence type="ECO:0000256" key="1">
    <source>
        <dbReference type="ARBA" id="ARBA00011900"/>
    </source>
</evidence>
<name>A0AAW4W414_9FIRM</name>
<dbReference type="Pfam" id="PF20466">
    <property type="entry name" value="MmeI_TRD"/>
    <property type="match status" value="1"/>
</dbReference>
<evidence type="ECO:0000256" key="2">
    <source>
        <dbReference type="ARBA" id="ARBA00022603"/>
    </source>
</evidence>
<organism evidence="6 7">
    <name type="scientific">Blautia fusiformis</name>
    <dbReference type="NCBI Taxonomy" id="2881264"/>
    <lineage>
        <taxon>Bacteria</taxon>
        <taxon>Bacillati</taxon>
        <taxon>Bacillota</taxon>
        <taxon>Clostridia</taxon>
        <taxon>Lachnospirales</taxon>
        <taxon>Lachnospiraceae</taxon>
        <taxon>Blautia</taxon>
    </lineage>
</organism>
<comment type="caution">
    <text evidence="6">The sequence shown here is derived from an EMBL/GenBank/DDBJ whole genome shotgun (WGS) entry which is preliminary data.</text>
</comment>
<dbReference type="EC" id="2.1.1.72" evidence="1"/>